<name>A0AAV2Z4D4_9STRA</name>
<evidence type="ECO:0000313" key="9">
    <source>
        <dbReference type="EMBL" id="DBA00550.1"/>
    </source>
</evidence>
<evidence type="ECO:0000256" key="1">
    <source>
        <dbReference type="ARBA" id="ARBA00022723"/>
    </source>
</evidence>
<evidence type="ECO:0000256" key="2">
    <source>
        <dbReference type="ARBA" id="ARBA00022771"/>
    </source>
</evidence>
<dbReference type="InterPro" id="IPR001965">
    <property type="entry name" value="Znf_PHD"/>
</dbReference>
<protein>
    <recommendedName>
        <fullName evidence="11">PHD-type domain-containing protein</fullName>
    </recommendedName>
</protein>
<dbReference type="SUPFAM" id="SSF57903">
    <property type="entry name" value="FYVE/PHD zinc finger"/>
    <property type="match status" value="1"/>
</dbReference>
<accession>A0AAV2Z4D4</accession>
<dbReference type="PROSITE" id="PS51156">
    <property type="entry name" value="ELM2"/>
    <property type="match status" value="1"/>
</dbReference>
<proteinExistence type="predicted"/>
<dbReference type="Proteomes" id="UP001146120">
    <property type="component" value="Unassembled WGS sequence"/>
</dbReference>
<reference evidence="9" key="2">
    <citation type="journal article" date="2023" name="Microbiol Resour">
        <title>Decontamination and Annotation of the Draft Genome Sequence of the Oomycete Lagenidium giganteum ARSEF 373.</title>
        <authorList>
            <person name="Morgan W.R."/>
            <person name="Tartar A."/>
        </authorList>
    </citation>
    <scope>NUCLEOTIDE SEQUENCE</scope>
    <source>
        <strain evidence="9">ARSEF 373</strain>
    </source>
</reference>
<keyword evidence="1" id="KW-0479">Metal-binding</keyword>
<dbReference type="PANTHER" id="PTHR24102:SF28">
    <property type="entry name" value="PHD-TYPE DOMAIN-CONTAINING PROTEIN"/>
    <property type="match status" value="1"/>
</dbReference>
<feature type="region of interest" description="Disordered" evidence="6">
    <location>
        <begin position="254"/>
        <end position="381"/>
    </location>
</feature>
<sequence>MKLQPVRVGDAFQAEIPALLSAEEQEKQRREALVATSRCKQQWNATRFAEEEVTEFLRSYCRLNEVETGLQCLHDGDYDVAKAVQLINGSRRRKLRKQRQRLEAVSEEQFEHAVLKYGKKFFLIQRELNKPQLSTSDIVGRFYEWKTSTAYARWRERVKARKNKERARLRQWDESDESDHSDFHNEYCELCFTGGQLLCCDGCERAFHFSCVSPPIKDVPKDDWFCSHCTSIMNTMLSEDLNESPDAFMRLTARTHTAEERSPPSSYSDGREGDHGIDIRDRRGIRAEHVTSPSTTTAGTDSDFSDGGGKAGDIERSAPQEAESSNRKQATQRELPSRSFSPGPPSSAVLPTELIDNGANGRKRQRKITMPRRIPQRAMNK</sequence>
<dbReference type="PROSITE" id="PS50016">
    <property type="entry name" value="ZF_PHD_2"/>
    <property type="match status" value="1"/>
</dbReference>
<dbReference type="PANTHER" id="PTHR24102">
    <property type="entry name" value="PHD FINGER PROTEIN"/>
    <property type="match status" value="1"/>
</dbReference>
<dbReference type="InterPro" id="IPR013083">
    <property type="entry name" value="Znf_RING/FYVE/PHD"/>
</dbReference>
<dbReference type="PROSITE" id="PS01359">
    <property type="entry name" value="ZF_PHD_1"/>
    <property type="match status" value="1"/>
</dbReference>
<comment type="caution">
    <text evidence="9">The sequence shown here is derived from an EMBL/GenBank/DDBJ whole genome shotgun (WGS) entry which is preliminary data.</text>
</comment>
<evidence type="ECO:0008006" key="11">
    <source>
        <dbReference type="Google" id="ProtNLM"/>
    </source>
</evidence>
<dbReference type="InterPro" id="IPR011011">
    <property type="entry name" value="Znf_FYVE_PHD"/>
</dbReference>
<dbReference type="EMBL" id="DAKRPA010000062">
    <property type="protein sequence ID" value="DBA00550.1"/>
    <property type="molecule type" value="Genomic_DNA"/>
</dbReference>
<keyword evidence="3" id="KW-0862">Zinc</keyword>
<dbReference type="SMART" id="SM00249">
    <property type="entry name" value="PHD"/>
    <property type="match status" value="1"/>
</dbReference>
<dbReference type="Gene3D" id="1.10.10.60">
    <property type="entry name" value="Homeodomain-like"/>
    <property type="match status" value="1"/>
</dbReference>
<gene>
    <name evidence="9" type="ORF">N0F65_006454</name>
</gene>
<dbReference type="InterPro" id="IPR019787">
    <property type="entry name" value="Znf_PHD-finger"/>
</dbReference>
<evidence type="ECO:0000256" key="3">
    <source>
        <dbReference type="ARBA" id="ARBA00022833"/>
    </source>
</evidence>
<keyword evidence="4" id="KW-0539">Nucleus</keyword>
<dbReference type="InterPro" id="IPR019786">
    <property type="entry name" value="Zinc_finger_PHD-type_CS"/>
</dbReference>
<feature type="compositionally biased region" description="Polar residues" evidence="6">
    <location>
        <begin position="291"/>
        <end position="302"/>
    </location>
</feature>
<evidence type="ECO:0000256" key="5">
    <source>
        <dbReference type="PROSITE-ProRule" id="PRU00146"/>
    </source>
</evidence>
<dbReference type="CDD" id="cd15539">
    <property type="entry name" value="PHD1_AIRE"/>
    <property type="match status" value="1"/>
</dbReference>
<dbReference type="Gene3D" id="3.30.40.10">
    <property type="entry name" value="Zinc/RING finger domain, C3HC4 (zinc finger)"/>
    <property type="match status" value="1"/>
</dbReference>
<feature type="compositionally biased region" description="Basic residues" evidence="6">
    <location>
        <begin position="361"/>
        <end position="370"/>
    </location>
</feature>
<dbReference type="GO" id="GO:0008270">
    <property type="term" value="F:zinc ion binding"/>
    <property type="evidence" value="ECO:0007669"/>
    <property type="project" value="UniProtKB-KW"/>
</dbReference>
<dbReference type="InterPro" id="IPR000949">
    <property type="entry name" value="ELM2_dom"/>
</dbReference>
<evidence type="ECO:0000259" key="8">
    <source>
        <dbReference type="PROSITE" id="PS51156"/>
    </source>
</evidence>
<keyword evidence="10" id="KW-1185">Reference proteome</keyword>
<dbReference type="Pfam" id="PF00628">
    <property type="entry name" value="PHD"/>
    <property type="match status" value="1"/>
</dbReference>
<evidence type="ECO:0000313" key="10">
    <source>
        <dbReference type="Proteomes" id="UP001146120"/>
    </source>
</evidence>
<evidence type="ECO:0000256" key="4">
    <source>
        <dbReference type="ARBA" id="ARBA00023242"/>
    </source>
</evidence>
<feature type="domain" description="PHD-type" evidence="7">
    <location>
        <begin position="185"/>
        <end position="232"/>
    </location>
</feature>
<evidence type="ECO:0000259" key="7">
    <source>
        <dbReference type="PROSITE" id="PS50016"/>
    </source>
</evidence>
<organism evidence="9 10">
    <name type="scientific">Lagenidium giganteum</name>
    <dbReference type="NCBI Taxonomy" id="4803"/>
    <lineage>
        <taxon>Eukaryota</taxon>
        <taxon>Sar</taxon>
        <taxon>Stramenopiles</taxon>
        <taxon>Oomycota</taxon>
        <taxon>Peronosporomycetes</taxon>
        <taxon>Pythiales</taxon>
        <taxon>Pythiaceae</taxon>
    </lineage>
</organism>
<keyword evidence="2 5" id="KW-0863">Zinc-finger</keyword>
<dbReference type="Pfam" id="PF01448">
    <property type="entry name" value="ELM2"/>
    <property type="match status" value="1"/>
</dbReference>
<dbReference type="AlphaFoldDB" id="A0AAV2Z4D4"/>
<reference evidence="9" key="1">
    <citation type="submission" date="2022-11" db="EMBL/GenBank/DDBJ databases">
        <authorList>
            <person name="Morgan W.R."/>
            <person name="Tartar A."/>
        </authorList>
    </citation>
    <scope>NUCLEOTIDE SEQUENCE</scope>
    <source>
        <strain evidence="9">ARSEF 373</strain>
    </source>
</reference>
<feature type="domain" description="ELM2" evidence="8">
    <location>
        <begin position="4"/>
        <end position="91"/>
    </location>
</feature>
<feature type="compositionally biased region" description="Basic and acidic residues" evidence="6">
    <location>
        <begin position="269"/>
        <end position="289"/>
    </location>
</feature>
<evidence type="ECO:0000256" key="6">
    <source>
        <dbReference type="SAM" id="MobiDB-lite"/>
    </source>
</evidence>